<reference evidence="2" key="1">
    <citation type="submission" date="2021-06" db="EMBL/GenBank/DDBJ databases">
        <authorList>
            <person name="Kallberg Y."/>
            <person name="Tangrot J."/>
            <person name="Rosling A."/>
        </authorList>
    </citation>
    <scope>NUCLEOTIDE SEQUENCE</scope>
    <source>
        <strain evidence="2">IN212</strain>
    </source>
</reference>
<organism evidence="2 3">
    <name type="scientific">Racocetra fulgida</name>
    <dbReference type="NCBI Taxonomy" id="60492"/>
    <lineage>
        <taxon>Eukaryota</taxon>
        <taxon>Fungi</taxon>
        <taxon>Fungi incertae sedis</taxon>
        <taxon>Mucoromycota</taxon>
        <taxon>Glomeromycotina</taxon>
        <taxon>Glomeromycetes</taxon>
        <taxon>Diversisporales</taxon>
        <taxon>Gigasporaceae</taxon>
        <taxon>Racocetra</taxon>
    </lineage>
</organism>
<dbReference type="InterPro" id="IPR011990">
    <property type="entry name" value="TPR-like_helical_dom_sf"/>
</dbReference>
<name>A0A9N9JM26_9GLOM</name>
<keyword evidence="3" id="KW-1185">Reference proteome</keyword>
<accession>A0A9N9JM26</accession>
<dbReference type="EMBL" id="CAJVPZ010058698">
    <property type="protein sequence ID" value="CAG8788306.1"/>
    <property type="molecule type" value="Genomic_DNA"/>
</dbReference>
<dbReference type="InterPro" id="IPR050767">
    <property type="entry name" value="Sel1_AlgK"/>
</dbReference>
<dbReference type="InterPro" id="IPR006597">
    <property type="entry name" value="Sel1-like"/>
</dbReference>
<dbReference type="Proteomes" id="UP000789396">
    <property type="component" value="Unassembled WGS sequence"/>
</dbReference>
<dbReference type="SUPFAM" id="SSF81901">
    <property type="entry name" value="HCP-like"/>
    <property type="match status" value="1"/>
</dbReference>
<dbReference type="PANTHER" id="PTHR11102:SF162">
    <property type="entry name" value="HCP-LIKE PROTEIN"/>
    <property type="match status" value="1"/>
</dbReference>
<evidence type="ECO:0000313" key="2">
    <source>
        <dbReference type="EMBL" id="CAG8788306.1"/>
    </source>
</evidence>
<proteinExistence type="inferred from homology"/>
<dbReference type="GO" id="GO:0005789">
    <property type="term" value="C:endoplasmic reticulum membrane"/>
    <property type="evidence" value="ECO:0007669"/>
    <property type="project" value="TreeGrafter"/>
</dbReference>
<dbReference type="Gene3D" id="1.25.40.10">
    <property type="entry name" value="Tetratricopeptide repeat domain"/>
    <property type="match status" value="1"/>
</dbReference>
<protein>
    <submittedName>
        <fullName evidence="2">6931_t:CDS:1</fullName>
    </submittedName>
</protein>
<comment type="caution">
    <text evidence="2">The sequence shown here is derived from an EMBL/GenBank/DDBJ whole genome shotgun (WGS) entry which is preliminary data.</text>
</comment>
<comment type="similarity">
    <text evidence="1">Belongs to the sel-1 family.</text>
</comment>
<evidence type="ECO:0000313" key="3">
    <source>
        <dbReference type="Proteomes" id="UP000789396"/>
    </source>
</evidence>
<dbReference type="OrthoDB" id="2384430at2759"/>
<evidence type="ECO:0000256" key="1">
    <source>
        <dbReference type="ARBA" id="ARBA00038101"/>
    </source>
</evidence>
<dbReference type="AlphaFoldDB" id="A0A9N9JM26"/>
<feature type="non-terminal residue" evidence="2">
    <location>
        <position position="1"/>
    </location>
</feature>
<dbReference type="GO" id="GO:0036503">
    <property type="term" value="P:ERAD pathway"/>
    <property type="evidence" value="ECO:0007669"/>
    <property type="project" value="TreeGrafter"/>
</dbReference>
<sequence length="153" mass="17781">PVPGTPLEYVQIYSDCWETEPTRRLKLSDILNRLKTTKLTPVFEDSVIPESEVTSDLYLPTIETRKIHEIEIFKLLYDNQTNTNNYCLLGFFYYVGIGTDQKYDEAFQLFINAAQGNNWIAQAYIGNCYLKGHGTQVDEKLAVEYYDKIDFRV</sequence>
<gene>
    <name evidence="2" type="ORF">RFULGI_LOCUS16491</name>
</gene>
<dbReference type="PANTHER" id="PTHR11102">
    <property type="entry name" value="SEL-1-LIKE PROTEIN"/>
    <property type="match status" value="1"/>
</dbReference>
<dbReference type="Pfam" id="PF08238">
    <property type="entry name" value="Sel1"/>
    <property type="match status" value="2"/>
</dbReference>
<dbReference type="SMART" id="SM00671">
    <property type="entry name" value="SEL1"/>
    <property type="match status" value="2"/>
</dbReference>
<feature type="non-terminal residue" evidence="2">
    <location>
        <position position="153"/>
    </location>
</feature>